<gene>
    <name evidence="3" type="ORF">FA13DRAFT_1391407</name>
</gene>
<dbReference type="PANTHER" id="PTHR10039">
    <property type="entry name" value="AMELOGENIN"/>
    <property type="match status" value="1"/>
</dbReference>
<dbReference type="OrthoDB" id="674604at2759"/>
<dbReference type="AlphaFoldDB" id="A0A4Y7SQN9"/>
<dbReference type="InterPro" id="IPR027417">
    <property type="entry name" value="P-loop_NTPase"/>
</dbReference>
<comment type="caution">
    <text evidence="3">The sequence shown here is derived from an EMBL/GenBank/DDBJ whole genome shotgun (WGS) entry which is preliminary data.</text>
</comment>
<dbReference type="STRING" id="71717.A0A4Y7SQN9"/>
<evidence type="ECO:0000259" key="2">
    <source>
        <dbReference type="Pfam" id="PF24883"/>
    </source>
</evidence>
<dbReference type="Gene3D" id="3.40.50.300">
    <property type="entry name" value="P-loop containing nucleotide triphosphate hydrolases"/>
    <property type="match status" value="1"/>
</dbReference>
<evidence type="ECO:0000313" key="3">
    <source>
        <dbReference type="EMBL" id="TEB24112.1"/>
    </source>
</evidence>
<dbReference type="PANTHER" id="PTHR10039:SF14">
    <property type="entry name" value="NACHT DOMAIN-CONTAINING PROTEIN"/>
    <property type="match status" value="1"/>
</dbReference>
<accession>A0A4Y7SQN9</accession>
<evidence type="ECO:0000313" key="4">
    <source>
        <dbReference type="Proteomes" id="UP000298030"/>
    </source>
</evidence>
<evidence type="ECO:0000256" key="1">
    <source>
        <dbReference type="ARBA" id="ARBA00022737"/>
    </source>
</evidence>
<dbReference type="EMBL" id="QPFP01000070">
    <property type="protein sequence ID" value="TEB24112.1"/>
    <property type="molecule type" value="Genomic_DNA"/>
</dbReference>
<reference evidence="3 4" key="1">
    <citation type="journal article" date="2019" name="Nat. Ecol. Evol.">
        <title>Megaphylogeny resolves global patterns of mushroom evolution.</title>
        <authorList>
            <person name="Varga T."/>
            <person name="Krizsan K."/>
            <person name="Foldi C."/>
            <person name="Dima B."/>
            <person name="Sanchez-Garcia M."/>
            <person name="Sanchez-Ramirez S."/>
            <person name="Szollosi G.J."/>
            <person name="Szarkandi J.G."/>
            <person name="Papp V."/>
            <person name="Albert L."/>
            <person name="Andreopoulos W."/>
            <person name="Angelini C."/>
            <person name="Antonin V."/>
            <person name="Barry K.W."/>
            <person name="Bougher N.L."/>
            <person name="Buchanan P."/>
            <person name="Buyck B."/>
            <person name="Bense V."/>
            <person name="Catcheside P."/>
            <person name="Chovatia M."/>
            <person name="Cooper J."/>
            <person name="Damon W."/>
            <person name="Desjardin D."/>
            <person name="Finy P."/>
            <person name="Geml J."/>
            <person name="Haridas S."/>
            <person name="Hughes K."/>
            <person name="Justo A."/>
            <person name="Karasinski D."/>
            <person name="Kautmanova I."/>
            <person name="Kiss B."/>
            <person name="Kocsube S."/>
            <person name="Kotiranta H."/>
            <person name="LaButti K.M."/>
            <person name="Lechner B.E."/>
            <person name="Liimatainen K."/>
            <person name="Lipzen A."/>
            <person name="Lukacs Z."/>
            <person name="Mihaltcheva S."/>
            <person name="Morgado L.N."/>
            <person name="Niskanen T."/>
            <person name="Noordeloos M.E."/>
            <person name="Ohm R.A."/>
            <person name="Ortiz-Santana B."/>
            <person name="Ovrebo C."/>
            <person name="Racz N."/>
            <person name="Riley R."/>
            <person name="Savchenko A."/>
            <person name="Shiryaev A."/>
            <person name="Soop K."/>
            <person name="Spirin V."/>
            <person name="Szebenyi C."/>
            <person name="Tomsovsky M."/>
            <person name="Tulloss R.E."/>
            <person name="Uehling J."/>
            <person name="Grigoriev I.V."/>
            <person name="Vagvolgyi C."/>
            <person name="Papp T."/>
            <person name="Martin F.M."/>
            <person name="Miettinen O."/>
            <person name="Hibbett D.S."/>
            <person name="Nagy L.G."/>
        </authorList>
    </citation>
    <scope>NUCLEOTIDE SEQUENCE [LARGE SCALE GENOMIC DNA]</scope>
    <source>
        <strain evidence="3 4">FP101781</strain>
    </source>
</reference>
<proteinExistence type="predicted"/>
<keyword evidence="1" id="KW-0677">Repeat</keyword>
<feature type="domain" description="Nephrocystin 3-like N-terminal" evidence="2">
    <location>
        <begin position="90"/>
        <end position="261"/>
    </location>
</feature>
<dbReference type="InterPro" id="IPR056884">
    <property type="entry name" value="NPHP3-like_N"/>
</dbReference>
<dbReference type="Pfam" id="PF24883">
    <property type="entry name" value="NPHP3_N"/>
    <property type="match status" value="1"/>
</dbReference>
<name>A0A4Y7SQN9_COPMI</name>
<dbReference type="SUPFAM" id="SSF52540">
    <property type="entry name" value="P-loop containing nucleoside triphosphate hydrolases"/>
    <property type="match status" value="1"/>
</dbReference>
<protein>
    <recommendedName>
        <fullName evidence="2">Nephrocystin 3-like N-terminal domain-containing protein</fullName>
    </recommendedName>
</protein>
<dbReference type="Proteomes" id="UP000298030">
    <property type="component" value="Unassembled WGS sequence"/>
</dbReference>
<organism evidence="3 4">
    <name type="scientific">Coprinellus micaceus</name>
    <name type="common">Glistening ink-cap mushroom</name>
    <name type="synonym">Coprinus micaceus</name>
    <dbReference type="NCBI Taxonomy" id="71717"/>
    <lineage>
        <taxon>Eukaryota</taxon>
        <taxon>Fungi</taxon>
        <taxon>Dikarya</taxon>
        <taxon>Basidiomycota</taxon>
        <taxon>Agaricomycotina</taxon>
        <taxon>Agaricomycetes</taxon>
        <taxon>Agaricomycetidae</taxon>
        <taxon>Agaricales</taxon>
        <taxon>Agaricineae</taxon>
        <taxon>Psathyrellaceae</taxon>
        <taxon>Coprinellus</taxon>
    </lineage>
</organism>
<keyword evidence="4" id="KW-1185">Reference proteome</keyword>
<sequence length="600" mass="67055">MHTALVCSTRISSRIMHLQRRCSNVRLFIFTLSCCPFSSPPITDLSSHIAHGAAHNSNERYSAPKCHPETRVTIQADIFGWIERDDVEKDPSVIMWLSGPAGAGKTAIAGSIAEACAKKAFLAASFFFSSFSPSTDRRSKLGLVATLAYHMSQNETLHLFKTRLMAALERHPDIFHKNLLEQTECLILAPFRSIHDPINRVGWPKVIIIDGLDEVVAAQYHDPTKQWVSQTSEDDQVEILNVLLALSRSTSFPFRIFVASRPERNIADFFAADAQSITVNLFLDSKYNPDIDIESFLKSKFSIIQHRAGISKSWPGKEVVDRIVDMSSGQFIVPTTIIRWVEAGVPQLQLAEVLELEQLKTGTKNPFATLDALYSHILRRARNPEADPYLAVKWILCISSAIDSNQLRHPPSVKFWRQLLETTEGELSYRLAPITSLIAIPPPDDTLSPITIYHKSLIDFLSSPNRCGDLHVEKEVYESFMAHKIVAVLKDKGPTHPLPPPELDIFLVTFFRLNLLTPSGDPGGAISTCSARFLSFLSDSLKAELASCDVAWWTDICLSVLASYDASYSPNRVERRHSWLLRAIYCGVHKAMGVSGIFLR</sequence>